<dbReference type="Pfam" id="PF13450">
    <property type="entry name" value="NAD_binding_8"/>
    <property type="match status" value="1"/>
</dbReference>
<dbReference type="Proteomes" id="UP000627934">
    <property type="component" value="Unassembled WGS sequence"/>
</dbReference>
<organism evidence="3 4">
    <name type="scientific">Lasiodiplodia theobromae</name>
    <dbReference type="NCBI Taxonomy" id="45133"/>
    <lineage>
        <taxon>Eukaryota</taxon>
        <taxon>Fungi</taxon>
        <taxon>Dikarya</taxon>
        <taxon>Ascomycota</taxon>
        <taxon>Pezizomycotina</taxon>
        <taxon>Dothideomycetes</taxon>
        <taxon>Dothideomycetes incertae sedis</taxon>
        <taxon>Botryosphaeriales</taxon>
        <taxon>Botryosphaeriaceae</taxon>
        <taxon>Lasiodiplodia</taxon>
    </lineage>
</organism>
<feature type="compositionally biased region" description="Acidic residues" evidence="1">
    <location>
        <begin position="1"/>
        <end position="29"/>
    </location>
</feature>
<dbReference type="EMBL" id="MDYX01000024">
    <property type="protein sequence ID" value="KAF9629073.1"/>
    <property type="molecule type" value="Genomic_DNA"/>
</dbReference>
<dbReference type="Gene3D" id="3.30.70.1990">
    <property type="match status" value="1"/>
</dbReference>
<accession>A0A8H7IMI9</accession>
<proteinExistence type="predicted"/>
<feature type="domain" description="Bacteriophage T5 Orf172 DNA-binding" evidence="2">
    <location>
        <begin position="238"/>
        <end position="292"/>
    </location>
</feature>
<evidence type="ECO:0000313" key="3">
    <source>
        <dbReference type="EMBL" id="KAF9629073.1"/>
    </source>
</evidence>
<protein>
    <recommendedName>
        <fullName evidence="2">Bacteriophage T5 Orf172 DNA-binding domain-containing protein</fullName>
    </recommendedName>
</protein>
<feature type="compositionally biased region" description="Acidic residues" evidence="1">
    <location>
        <begin position="171"/>
        <end position="181"/>
    </location>
</feature>
<sequence>MFDTLSGEEEGDEDEEYRDPDSEDEEQEGTDSPLKHLWPFIHALLCNDHRHWFWLKFYYDEWQRHVAREDSAVGDSEYWSDSESGTVTADAGRNDWSDSESASEAEDFSGGYATPRAEVYQSIEGDDDSSSSPIQSDTPAPTGLIPTLYGLLSTPRRLMDALTWKTHPSPEENEDEVEEDLVASMRKRDADASSSDSSDSDSNSAANATILTPGWSRSISEKLHDGILQSLGRKTSSGCIYIMRTPAHPGLIKIGKAKDPTKRRNEIERDCNLDDLRVLHVWRDVPHHERAELLSFVMKLILSVALGLTSSVLALPFGHEDFKPEDIIEKDVVILGGGAAGSYAAVRLLDAGKSVVVIEKEDHLGGHVNTYSAPNFPFGLDFGVIAYLELPGVVDFFKRFDIELFPAPNPGFETHYVDFSTGKPVTSGNQATAAANPQAVQQALGTYGQLAAKYINYTFPSLGQLPIGAIPEDLALPFGEFVAKYKLEAALPTIWGFVSYTGDVLRESTAYILNQFSAVHLNATANSGLLLPTTMNNSILYERIAKHLGPTDVLYSTQVAFAERDDNCVSLIVKVNGCENKLIKAKKLLVTAPPLASGLAPLQLDAAELDVFTRWAYRSAYVGVLNNTGLRDNLDVVNAPPDASVGVLNLPGQKGESFVWNVIYSGMLPGVFRTNVVGDEKLEPEGAKKMVADAVAKFAETGALNATKEKLEWLDFGNHKPLQMRGKWADVAQGFYQKAFALNGKRSTYYAGAAWVSDYTSVHWTYLESTILPMILKALG</sequence>
<reference evidence="3" key="1">
    <citation type="submission" date="2016-08" db="EMBL/GenBank/DDBJ databases">
        <authorList>
            <person name="Yan J."/>
        </authorList>
    </citation>
    <scope>NUCLEOTIDE SEQUENCE</scope>
    <source>
        <strain evidence="3">CSS-01s</strain>
    </source>
</reference>
<evidence type="ECO:0000313" key="4">
    <source>
        <dbReference type="Proteomes" id="UP000627934"/>
    </source>
</evidence>
<dbReference type="InterPro" id="IPR036188">
    <property type="entry name" value="FAD/NAD-bd_sf"/>
</dbReference>
<feature type="region of interest" description="Disordered" evidence="1">
    <location>
        <begin position="1"/>
        <end position="32"/>
    </location>
</feature>
<gene>
    <name evidence="3" type="ORF">BFW01_g10276</name>
</gene>
<dbReference type="AlphaFoldDB" id="A0A8H7IMI9"/>
<dbReference type="Pfam" id="PF10544">
    <property type="entry name" value="T5orf172"/>
    <property type="match status" value="1"/>
</dbReference>
<feature type="region of interest" description="Disordered" evidence="1">
    <location>
        <begin position="165"/>
        <end position="207"/>
    </location>
</feature>
<evidence type="ECO:0000256" key="1">
    <source>
        <dbReference type="SAM" id="MobiDB-lite"/>
    </source>
</evidence>
<feature type="region of interest" description="Disordered" evidence="1">
    <location>
        <begin position="71"/>
        <end position="146"/>
    </location>
</feature>
<evidence type="ECO:0000259" key="2">
    <source>
        <dbReference type="Pfam" id="PF10544"/>
    </source>
</evidence>
<dbReference type="Gene3D" id="1.10.405.20">
    <property type="match status" value="1"/>
</dbReference>
<dbReference type="Gene3D" id="3.50.50.60">
    <property type="entry name" value="FAD/NAD(P)-binding domain"/>
    <property type="match status" value="1"/>
</dbReference>
<name>A0A8H7IMI9_9PEZI</name>
<dbReference type="SUPFAM" id="SSF51905">
    <property type="entry name" value="FAD/NAD(P)-binding domain"/>
    <property type="match status" value="1"/>
</dbReference>
<dbReference type="InterPro" id="IPR018306">
    <property type="entry name" value="Phage_T5_Orf172_DNA-bd"/>
</dbReference>
<feature type="compositionally biased region" description="Acidic residues" evidence="1">
    <location>
        <begin position="97"/>
        <end position="107"/>
    </location>
</feature>
<reference evidence="3" key="2">
    <citation type="journal article" date="2018" name="DNA Res.">
        <title>Comparative genome and transcriptome analyses reveal adaptations to opportunistic infections in woody plant degrading pathogens of Botryosphaeriaceae.</title>
        <authorList>
            <person name="Yan J.Y."/>
            <person name="Zhao W.S."/>
            <person name="Chen Z."/>
            <person name="Xing Q.K."/>
            <person name="Zhang W."/>
            <person name="Chethana K.W.T."/>
            <person name="Xue M.F."/>
            <person name="Xu J.P."/>
            <person name="Phillips A.J.L."/>
            <person name="Wang Y."/>
            <person name="Liu J.H."/>
            <person name="Liu M."/>
            <person name="Zhou Y."/>
            <person name="Jayawardena R.S."/>
            <person name="Manawasinghe I.S."/>
            <person name="Huang J.B."/>
            <person name="Qiao G.H."/>
            <person name="Fu C.Y."/>
            <person name="Guo F.F."/>
            <person name="Dissanayake A.J."/>
            <person name="Peng Y.L."/>
            <person name="Hyde K.D."/>
            <person name="Li X.H."/>
        </authorList>
    </citation>
    <scope>NUCLEOTIDE SEQUENCE</scope>
    <source>
        <strain evidence="3">CSS-01s</strain>
    </source>
</reference>
<comment type="caution">
    <text evidence="3">The sequence shown here is derived from an EMBL/GenBank/DDBJ whole genome shotgun (WGS) entry which is preliminary data.</text>
</comment>
<feature type="compositionally biased region" description="Low complexity" evidence="1">
    <location>
        <begin position="192"/>
        <end position="207"/>
    </location>
</feature>